<evidence type="ECO:0000313" key="1">
    <source>
        <dbReference type="EMBL" id="NYZ21955.1"/>
    </source>
</evidence>
<evidence type="ECO:0000313" key="2">
    <source>
        <dbReference type="Proteomes" id="UP000584642"/>
    </source>
</evidence>
<dbReference type="Proteomes" id="UP000584642">
    <property type="component" value="Unassembled WGS sequence"/>
</dbReference>
<name>A0ABX2TDT3_9PROT</name>
<comment type="caution">
    <text evidence="1">The sequence shown here is derived from an EMBL/GenBank/DDBJ whole genome shotgun (WGS) entry which is preliminary data.</text>
</comment>
<accession>A0ABX2TDT3</accession>
<proteinExistence type="predicted"/>
<gene>
    <name evidence="1" type="ORF">HND93_19750</name>
</gene>
<protein>
    <submittedName>
        <fullName evidence="1">Uncharacterized protein</fullName>
    </submittedName>
</protein>
<sequence>MDDEGKETPAARALTEGELSGASVEALIVRYHDARRNAALARARADYQDANNAHREAVQHERLVAAGDKMPQAERKAIVESNPEVLKGRQQSIVRAKEAALWSAEAEALRLYILARGRMAGGEDAG</sequence>
<keyword evidence="2" id="KW-1185">Reference proteome</keyword>
<organism evidence="1 2">
    <name type="scientific">Azospirillum oleiclasticum</name>
    <dbReference type="NCBI Taxonomy" id="2735135"/>
    <lineage>
        <taxon>Bacteria</taxon>
        <taxon>Pseudomonadati</taxon>
        <taxon>Pseudomonadota</taxon>
        <taxon>Alphaproteobacteria</taxon>
        <taxon>Rhodospirillales</taxon>
        <taxon>Azospirillaceae</taxon>
        <taxon>Azospirillum</taxon>
    </lineage>
</organism>
<dbReference type="RefSeq" id="WP_180283726.1">
    <property type="nucleotide sequence ID" value="NZ_JABFDB010000014.1"/>
</dbReference>
<reference evidence="1 2" key="1">
    <citation type="submission" date="2020-05" db="EMBL/GenBank/DDBJ databases">
        <title>Azospirillum oleiclasticum sp. nov, a nitrogen-fixing and heavy crude oil-emulsifying bacterium isolated from the crude oil of Yumen Oilfield.</title>
        <authorList>
            <person name="Wu D."/>
            <person name="Cai M."/>
            <person name="Zhang X."/>
        </authorList>
    </citation>
    <scope>NUCLEOTIDE SEQUENCE [LARGE SCALE GENOMIC DNA]</scope>
    <source>
        <strain evidence="1 2">ROY-1-1-2</strain>
    </source>
</reference>
<dbReference type="EMBL" id="JABFDB010000014">
    <property type="protein sequence ID" value="NYZ21955.1"/>
    <property type="molecule type" value="Genomic_DNA"/>
</dbReference>